<dbReference type="Pfam" id="PF00174">
    <property type="entry name" value="Oxidored_molyb"/>
    <property type="match status" value="1"/>
</dbReference>
<evidence type="ECO:0000313" key="2">
    <source>
        <dbReference type="EMBL" id="GGR35027.1"/>
    </source>
</evidence>
<accession>A0A918FFM5</accession>
<reference evidence="2" key="1">
    <citation type="journal article" date="2014" name="Int. J. Syst. Evol. Microbiol.">
        <title>Complete genome sequence of Corynebacterium casei LMG S-19264T (=DSM 44701T), isolated from a smear-ripened cheese.</title>
        <authorList>
            <consortium name="US DOE Joint Genome Institute (JGI-PGF)"/>
            <person name="Walter F."/>
            <person name="Albersmeier A."/>
            <person name="Kalinowski J."/>
            <person name="Ruckert C."/>
        </authorList>
    </citation>
    <scope>NUCLEOTIDE SEQUENCE</scope>
    <source>
        <strain evidence="2">JCM 31311</strain>
    </source>
</reference>
<name>A0A918FFM5_9DEIO</name>
<dbReference type="Proteomes" id="UP000603865">
    <property type="component" value="Unassembled WGS sequence"/>
</dbReference>
<organism evidence="2 3">
    <name type="scientific">Deinococcus ruber</name>
    <dbReference type="NCBI Taxonomy" id="1848197"/>
    <lineage>
        <taxon>Bacteria</taxon>
        <taxon>Thermotogati</taxon>
        <taxon>Deinococcota</taxon>
        <taxon>Deinococci</taxon>
        <taxon>Deinococcales</taxon>
        <taxon>Deinococcaceae</taxon>
        <taxon>Deinococcus</taxon>
    </lineage>
</organism>
<comment type="caution">
    <text evidence="2">The sequence shown here is derived from an EMBL/GenBank/DDBJ whole genome shotgun (WGS) entry which is preliminary data.</text>
</comment>
<protein>
    <recommendedName>
        <fullName evidence="1">Oxidoreductase molybdopterin-binding domain-containing protein</fullName>
    </recommendedName>
</protein>
<evidence type="ECO:0000313" key="3">
    <source>
        <dbReference type="Proteomes" id="UP000603865"/>
    </source>
</evidence>
<feature type="domain" description="Oxidoreductase molybdopterin-binding" evidence="1">
    <location>
        <begin position="80"/>
        <end position="156"/>
    </location>
</feature>
<dbReference type="EMBL" id="BMQL01000066">
    <property type="protein sequence ID" value="GGR35027.1"/>
    <property type="molecule type" value="Genomic_DNA"/>
</dbReference>
<keyword evidence="3" id="KW-1185">Reference proteome</keyword>
<sequence>MALLVLLGVAVCSFLILMGLRLHSADPDKPPFSYLHATLPLPATRPGEAVVFTLHTPKGERGFTLRQLQSLPAVSYPALQPQVAQQHTYQGVPLRDLAELTGVSGQDVRVMGSDDFGATIHAADYMKYPVMVAYSAEGQLLTPAQKGPLLVVFPDVQAPQRFPAKTYGSQWVWFAESLSRAP</sequence>
<dbReference type="AlphaFoldDB" id="A0A918FFM5"/>
<proteinExistence type="predicted"/>
<dbReference type="InterPro" id="IPR000572">
    <property type="entry name" value="OxRdtase_Mopterin-bd_dom"/>
</dbReference>
<evidence type="ECO:0000259" key="1">
    <source>
        <dbReference type="Pfam" id="PF00174"/>
    </source>
</evidence>
<reference evidence="2" key="2">
    <citation type="submission" date="2020-09" db="EMBL/GenBank/DDBJ databases">
        <authorList>
            <person name="Sun Q."/>
            <person name="Ohkuma M."/>
        </authorList>
    </citation>
    <scope>NUCLEOTIDE SEQUENCE</scope>
    <source>
        <strain evidence="2">JCM 31311</strain>
    </source>
</reference>
<gene>
    <name evidence="2" type="ORF">GCM10008957_51290</name>
</gene>
<dbReference type="Gene3D" id="3.90.420.10">
    <property type="entry name" value="Oxidoreductase, molybdopterin-binding domain"/>
    <property type="match status" value="1"/>
</dbReference>
<dbReference type="SUPFAM" id="SSF56524">
    <property type="entry name" value="Oxidoreductase molybdopterin-binding domain"/>
    <property type="match status" value="1"/>
</dbReference>
<dbReference type="InterPro" id="IPR036374">
    <property type="entry name" value="OxRdtase_Mopterin-bd_sf"/>
</dbReference>